<dbReference type="PANTHER" id="PTHR30204:SF92">
    <property type="entry name" value="HTH-TYPE TRANSCRIPTIONAL REGULATOR ZNTR"/>
    <property type="match status" value="1"/>
</dbReference>
<evidence type="ECO:0000256" key="2">
    <source>
        <dbReference type="SAM" id="Coils"/>
    </source>
</evidence>
<dbReference type="InterPro" id="IPR047057">
    <property type="entry name" value="MerR_fam"/>
</dbReference>
<reference evidence="4 5" key="1">
    <citation type="submission" date="2016-09" db="EMBL/GenBank/DDBJ databases">
        <authorList>
            <person name="Reverchon S."/>
            <person name="Nasser W."/>
            <person name="Leonard S."/>
            <person name="Brochier C."/>
            <person name="Duprey A."/>
        </authorList>
    </citation>
    <scope>NUCLEOTIDE SEQUENCE [LARGE SCALE GENOMIC DNA]</scope>
    <source>
        <strain evidence="4 5">174/2</strain>
    </source>
</reference>
<feature type="coiled-coil region" evidence="2">
    <location>
        <begin position="91"/>
        <end position="118"/>
    </location>
</feature>
<dbReference type="AlphaFoldDB" id="A0A375A6L4"/>
<name>A0A375A6L4_9GAMM</name>
<evidence type="ECO:0000313" key="4">
    <source>
        <dbReference type="EMBL" id="SLM61673.1"/>
    </source>
</evidence>
<dbReference type="RefSeq" id="WP_035339624.1">
    <property type="nucleotide sequence ID" value="NZ_LT615367.1"/>
</dbReference>
<organism evidence="4 5">
    <name type="scientific">Dickeya aquatica</name>
    <dbReference type="NCBI Taxonomy" id="1401087"/>
    <lineage>
        <taxon>Bacteria</taxon>
        <taxon>Pseudomonadati</taxon>
        <taxon>Pseudomonadota</taxon>
        <taxon>Gammaproteobacteria</taxon>
        <taxon>Enterobacterales</taxon>
        <taxon>Pectobacteriaceae</taxon>
        <taxon>Dickeya</taxon>
    </lineage>
</organism>
<dbReference type="GO" id="GO:0045893">
    <property type="term" value="P:positive regulation of DNA-templated transcription"/>
    <property type="evidence" value="ECO:0007669"/>
    <property type="project" value="InterPro"/>
</dbReference>
<dbReference type="KEGG" id="daq:DAQ1742_00581"/>
<dbReference type="GO" id="GO:0003700">
    <property type="term" value="F:DNA-binding transcription factor activity"/>
    <property type="evidence" value="ECO:0007669"/>
    <property type="project" value="InterPro"/>
</dbReference>
<dbReference type="InterPro" id="IPR000551">
    <property type="entry name" value="MerR-type_HTH_dom"/>
</dbReference>
<evidence type="ECO:0000313" key="5">
    <source>
        <dbReference type="Proteomes" id="UP000294820"/>
    </source>
</evidence>
<proteinExistence type="predicted"/>
<dbReference type="PROSITE" id="PS50937">
    <property type="entry name" value="HTH_MERR_2"/>
    <property type="match status" value="1"/>
</dbReference>
<keyword evidence="2" id="KW-0175">Coiled coil</keyword>
<dbReference type="InterPro" id="IPR009061">
    <property type="entry name" value="DNA-bd_dom_put_sf"/>
</dbReference>
<sequence length="142" mass="16084">MKIGDLAKLTHTTPETIRFYEKKGLLPAPHRTEGNYRHYAAQHIERLRFIRNCRSLDMNHDEIRELLALGEQPAASCQGVNNLLEEHIGHVEVRIAQLQQLKAQLAALRQRCQSVQSVDDCGILQGISTLELDGEDTSHTHL</sequence>
<dbReference type="Proteomes" id="UP000294820">
    <property type="component" value="Chromosome 1"/>
</dbReference>
<dbReference type="InterPro" id="IPR011791">
    <property type="entry name" value="CadR-PbrR"/>
</dbReference>
<dbReference type="GO" id="GO:0046872">
    <property type="term" value="F:metal ion binding"/>
    <property type="evidence" value="ECO:0007669"/>
    <property type="project" value="InterPro"/>
</dbReference>
<evidence type="ECO:0000259" key="3">
    <source>
        <dbReference type="PROSITE" id="PS50937"/>
    </source>
</evidence>
<evidence type="ECO:0000256" key="1">
    <source>
        <dbReference type="ARBA" id="ARBA00023125"/>
    </source>
</evidence>
<dbReference type="Pfam" id="PF13411">
    <property type="entry name" value="MerR_1"/>
    <property type="match status" value="1"/>
</dbReference>
<dbReference type="PRINTS" id="PR00040">
    <property type="entry name" value="HTHMERR"/>
</dbReference>
<feature type="domain" description="HTH merR-type" evidence="3">
    <location>
        <begin position="1"/>
        <end position="69"/>
    </location>
</feature>
<dbReference type="CDD" id="cd04784">
    <property type="entry name" value="HTH_CadR-PbrR"/>
    <property type="match status" value="1"/>
</dbReference>
<dbReference type="PANTHER" id="PTHR30204">
    <property type="entry name" value="REDOX-CYCLING DRUG-SENSING TRANSCRIPTIONAL ACTIVATOR SOXR"/>
    <property type="match status" value="1"/>
</dbReference>
<dbReference type="GO" id="GO:0003677">
    <property type="term" value="F:DNA binding"/>
    <property type="evidence" value="ECO:0007669"/>
    <property type="project" value="UniProtKB-KW"/>
</dbReference>
<accession>A0A375A6L4</accession>
<dbReference type="NCBIfam" id="TIGR02047">
    <property type="entry name" value="CadR-PbrR"/>
    <property type="match status" value="1"/>
</dbReference>
<keyword evidence="1" id="KW-0238">DNA-binding</keyword>
<gene>
    <name evidence="4" type="primary">zntR</name>
    <name evidence="4" type="ORF">DAQ1742_00581</name>
</gene>
<dbReference type="Gene3D" id="1.10.1660.10">
    <property type="match status" value="1"/>
</dbReference>
<dbReference type="SMART" id="SM00422">
    <property type="entry name" value="HTH_MERR"/>
    <property type="match status" value="1"/>
</dbReference>
<keyword evidence="5" id="KW-1185">Reference proteome</keyword>
<dbReference type="SUPFAM" id="SSF46955">
    <property type="entry name" value="Putative DNA-binding domain"/>
    <property type="match status" value="1"/>
</dbReference>
<dbReference type="EMBL" id="LT615367">
    <property type="protein sequence ID" value="SLM61673.1"/>
    <property type="molecule type" value="Genomic_DNA"/>
</dbReference>
<protein>
    <submittedName>
        <fullName evidence="4">Transcriptional regulator, MerR family</fullName>
    </submittedName>
</protein>